<proteinExistence type="predicted"/>
<keyword evidence="5" id="KW-1185">Reference proteome</keyword>
<evidence type="ECO:0000313" key="4">
    <source>
        <dbReference type="EMBL" id="TVU51630.1"/>
    </source>
</evidence>
<dbReference type="Gramene" id="TVU51630">
    <property type="protein sequence ID" value="TVU51630"/>
    <property type="gene ID" value="EJB05_03070"/>
</dbReference>
<comment type="caution">
    <text evidence="4">The sequence shown here is derived from an EMBL/GenBank/DDBJ whole genome shotgun (WGS) entry which is preliminary data.</text>
</comment>
<evidence type="ECO:0000256" key="1">
    <source>
        <dbReference type="SAM" id="Coils"/>
    </source>
</evidence>
<reference evidence="4 5" key="1">
    <citation type="journal article" date="2019" name="Sci. Rep.">
        <title>A high-quality genome of Eragrostis curvula grass provides insights into Poaceae evolution and supports new strategies to enhance forage quality.</title>
        <authorList>
            <person name="Carballo J."/>
            <person name="Santos B.A.C.M."/>
            <person name="Zappacosta D."/>
            <person name="Garbus I."/>
            <person name="Selva J.P."/>
            <person name="Gallo C.A."/>
            <person name="Diaz A."/>
            <person name="Albertini E."/>
            <person name="Caccamo M."/>
            <person name="Echenique V."/>
        </authorList>
    </citation>
    <scope>NUCLEOTIDE SEQUENCE [LARGE SCALE GENOMIC DNA]</scope>
    <source>
        <strain evidence="5">cv. Victoria</strain>
        <tissue evidence="4">Leaf</tissue>
    </source>
</reference>
<gene>
    <name evidence="4" type="ORF">EJB05_03070</name>
</gene>
<feature type="region of interest" description="Disordered" evidence="2">
    <location>
        <begin position="317"/>
        <end position="343"/>
    </location>
</feature>
<organism evidence="4 5">
    <name type="scientific">Eragrostis curvula</name>
    <name type="common">weeping love grass</name>
    <dbReference type="NCBI Taxonomy" id="38414"/>
    <lineage>
        <taxon>Eukaryota</taxon>
        <taxon>Viridiplantae</taxon>
        <taxon>Streptophyta</taxon>
        <taxon>Embryophyta</taxon>
        <taxon>Tracheophyta</taxon>
        <taxon>Spermatophyta</taxon>
        <taxon>Magnoliopsida</taxon>
        <taxon>Liliopsida</taxon>
        <taxon>Poales</taxon>
        <taxon>Poaceae</taxon>
        <taxon>PACMAD clade</taxon>
        <taxon>Chloridoideae</taxon>
        <taxon>Eragrostideae</taxon>
        <taxon>Eragrostidinae</taxon>
        <taxon>Eragrostis</taxon>
    </lineage>
</organism>
<keyword evidence="3" id="KW-0812">Transmembrane</keyword>
<evidence type="ECO:0000256" key="2">
    <source>
        <dbReference type="SAM" id="MobiDB-lite"/>
    </source>
</evidence>
<keyword evidence="3" id="KW-0472">Membrane</keyword>
<sequence>MAASSAAVRVLRRRQAAAPLSQVLLQPLLPPAALLKRSPRQPRSALLCAAVGLPDGRRAFPPAQVPSLLRQYSSMGRALLPAPRQQIGSQGLRGREQQRLAFHLLATTDNLPRGRHLPLSLYQVTSLTRYYSSKEVGPPLRLINSQGIVRLLLVASIGYAIWSLYKLGTVWFLLKQLKDIQKKFDMIIKEFCAKCEQAHNLIEVAFDDKAFTLFDQEMDNLFNELAVCEKELDSFAEAALNCHDVWLYELVQKMKELSKDIRQELKELSRTMETLKRIRKEHSKLDARVIRADAMPRDRELTSLGQRMRRRAIGYRQTEDAVPGADTGGGGAPRRGFQFQTHA</sequence>
<evidence type="ECO:0000256" key="3">
    <source>
        <dbReference type="SAM" id="Phobius"/>
    </source>
</evidence>
<dbReference type="AlphaFoldDB" id="A0A5J9WX88"/>
<accession>A0A5J9WX88</accession>
<feature type="coiled-coil region" evidence="1">
    <location>
        <begin position="218"/>
        <end position="285"/>
    </location>
</feature>
<dbReference type="Proteomes" id="UP000324897">
    <property type="component" value="Chromosome 6"/>
</dbReference>
<feature type="transmembrane region" description="Helical" evidence="3">
    <location>
        <begin position="151"/>
        <end position="174"/>
    </location>
</feature>
<protein>
    <submittedName>
        <fullName evidence="4">Uncharacterized protein</fullName>
    </submittedName>
</protein>
<evidence type="ECO:0000313" key="5">
    <source>
        <dbReference type="Proteomes" id="UP000324897"/>
    </source>
</evidence>
<name>A0A5J9WX88_9POAL</name>
<keyword evidence="1" id="KW-0175">Coiled coil</keyword>
<keyword evidence="3" id="KW-1133">Transmembrane helix</keyword>
<dbReference type="EMBL" id="RWGY01000002">
    <property type="protein sequence ID" value="TVU51630.1"/>
    <property type="molecule type" value="Genomic_DNA"/>
</dbReference>